<dbReference type="AlphaFoldDB" id="A0A1C7MF23"/>
<dbReference type="EMBL" id="LUGG01000004">
    <property type="protein sequence ID" value="OBZ75412.1"/>
    <property type="molecule type" value="Genomic_DNA"/>
</dbReference>
<dbReference type="OrthoDB" id="551431at2759"/>
<dbReference type="InterPro" id="IPR012942">
    <property type="entry name" value="SRR1-like"/>
</dbReference>
<dbReference type="PANTHER" id="PTHR28626">
    <property type="entry name" value="SRR1-LIKE PROTEIN"/>
    <property type="match status" value="1"/>
</dbReference>
<comment type="similarity">
    <text evidence="1">Belongs to the SRR1 family.</text>
</comment>
<feature type="region of interest" description="Disordered" evidence="2">
    <location>
        <begin position="51"/>
        <end position="73"/>
    </location>
</feature>
<evidence type="ECO:0000256" key="2">
    <source>
        <dbReference type="SAM" id="MobiDB-lite"/>
    </source>
</evidence>
<organism evidence="4 5">
    <name type="scientific">Grifola frondosa</name>
    <name type="common">Maitake</name>
    <name type="synonym">Polyporus frondosus</name>
    <dbReference type="NCBI Taxonomy" id="5627"/>
    <lineage>
        <taxon>Eukaryota</taxon>
        <taxon>Fungi</taxon>
        <taxon>Dikarya</taxon>
        <taxon>Basidiomycota</taxon>
        <taxon>Agaricomycotina</taxon>
        <taxon>Agaricomycetes</taxon>
        <taxon>Polyporales</taxon>
        <taxon>Grifolaceae</taxon>
        <taxon>Grifola</taxon>
    </lineage>
</organism>
<feature type="domain" description="SRR1-like" evidence="3">
    <location>
        <begin position="3"/>
        <end position="55"/>
    </location>
</feature>
<comment type="caution">
    <text evidence="4">The sequence shown here is derived from an EMBL/GenBank/DDBJ whole genome shotgun (WGS) entry which is preliminary data.</text>
</comment>
<feature type="compositionally biased region" description="Low complexity" evidence="2">
    <location>
        <begin position="54"/>
        <end position="73"/>
    </location>
</feature>
<dbReference type="OMA" id="ENWTHEG"/>
<dbReference type="GO" id="GO:0005737">
    <property type="term" value="C:cytoplasm"/>
    <property type="evidence" value="ECO:0007669"/>
    <property type="project" value="TreeGrafter"/>
</dbReference>
<evidence type="ECO:0000256" key="1">
    <source>
        <dbReference type="ARBA" id="ARBA00009856"/>
    </source>
</evidence>
<dbReference type="GO" id="GO:0005634">
    <property type="term" value="C:nucleus"/>
    <property type="evidence" value="ECO:0007669"/>
    <property type="project" value="TreeGrafter"/>
</dbReference>
<keyword evidence="5" id="KW-1185">Reference proteome</keyword>
<accession>A0A1C7MF23</accession>
<dbReference type="Pfam" id="PF07985">
    <property type="entry name" value="SRR1"/>
    <property type="match status" value="1"/>
</dbReference>
<reference evidence="4 5" key="1">
    <citation type="submission" date="2016-03" db="EMBL/GenBank/DDBJ databases">
        <title>Whole genome sequencing of Grifola frondosa 9006-11.</title>
        <authorList>
            <person name="Min B."/>
            <person name="Park H."/>
            <person name="Kim J.-G."/>
            <person name="Cho H."/>
            <person name="Oh Y.-L."/>
            <person name="Kong W.-S."/>
            <person name="Choi I.-G."/>
        </authorList>
    </citation>
    <scope>NUCLEOTIDE SEQUENCE [LARGE SCALE GENOMIC DNA]</scope>
    <source>
        <strain evidence="4 5">9006-11</strain>
    </source>
</reference>
<sequence length="73" mass="8164">MQHARYALRAPTLVFMPHCDLHLYENLLRENWTHEGLARLVLIANSLSDYTERSVSQSISPSPGGPLSSSDRG</sequence>
<evidence type="ECO:0000313" key="4">
    <source>
        <dbReference type="EMBL" id="OBZ75412.1"/>
    </source>
</evidence>
<gene>
    <name evidence="4" type="ORF">A0H81_04523</name>
</gene>
<name>A0A1C7MF23_GRIFR</name>
<evidence type="ECO:0000259" key="3">
    <source>
        <dbReference type="Pfam" id="PF07985"/>
    </source>
</evidence>
<proteinExistence type="inferred from homology"/>
<dbReference type="PANTHER" id="PTHR28626:SF3">
    <property type="entry name" value="SRR1-LIKE PROTEIN"/>
    <property type="match status" value="1"/>
</dbReference>
<protein>
    <recommendedName>
        <fullName evidence="3">SRR1-like domain-containing protein</fullName>
    </recommendedName>
</protein>
<dbReference type="InterPro" id="IPR040044">
    <property type="entry name" value="SRR1L"/>
</dbReference>
<evidence type="ECO:0000313" key="5">
    <source>
        <dbReference type="Proteomes" id="UP000092993"/>
    </source>
</evidence>
<dbReference type="Proteomes" id="UP000092993">
    <property type="component" value="Unassembled WGS sequence"/>
</dbReference>